<proteinExistence type="inferred from homology"/>
<dbReference type="EMBL" id="FOMX01000013">
    <property type="protein sequence ID" value="SFE39425.1"/>
    <property type="molecule type" value="Genomic_DNA"/>
</dbReference>
<evidence type="ECO:0000256" key="3">
    <source>
        <dbReference type="ARBA" id="ARBA00023002"/>
    </source>
</evidence>
<keyword evidence="3" id="KW-0560">Oxidoreductase</keyword>
<accession>A0A1I2A5T5</accession>
<dbReference type="STRING" id="54.SAMN02745121_04089"/>
<dbReference type="InterPro" id="IPR045313">
    <property type="entry name" value="CBR1-like"/>
</dbReference>
<gene>
    <name evidence="5" type="ORF">SAMN02745121_04089</name>
</gene>
<dbReference type="InterPro" id="IPR036291">
    <property type="entry name" value="NAD(P)-bd_dom_sf"/>
</dbReference>
<evidence type="ECO:0000256" key="1">
    <source>
        <dbReference type="ARBA" id="ARBA00006484"/>
    </source>
</evidence>
<name>A0A1I2A5T5_9BACT</name>
<dbReference type="Pfam" id="PF00106">
    <property type="entry name" value="adh_short"/>
    <property type="match status" value="1"/>
</dbReference>
<dbReference type="PANTHER" id="PTHR43963:SF6">
    <property type="entry name" value="CHAIN DEHYDROGENASE FAMILY PROTEIN, PUTATIVE (AFU_ORTHOLOGUE AFUA_3G15350)-RELATED"/>
    <property type="match status" value="1"/>
</dbReference>
<evidence type="ECO:0000313" key="6">
    <source>
        <dbReference type="Proteomes" id="UP000199400"/>
    </source>
</evidence>
<evidence type="ECO:0000256" key="2">
    <source>
        <dbReference type="ARBA" id="ARBA00022857"/>
    </source>
</evidence>
<dbReference type="GO" id="GO:0016616">
    <property type="term" value="F:oxidoreductase activity, acting on the CH-OH group of donors, NAD or NADP as acceptor"/>
    <property type="evidence" value="ECO:0007669"/>
    <property type="project" value="InterPro"/>
</dbReference>
<comment type="similarity">
    <text evidence="1 4">Belongs to the short-chain dehydrogenases/reductases (SDR) family.</text>
</comment>
<dbReference type="CDD" id="cd05324">
    <property type="entry name" value="carb_red_PTCR-like_SDR_c"/>
    <property type="match status" value="1"/>
</dbReference>
<dbReference type="Proteomes" id="UP000199400">
    <property type="component" value="Unassembled WGS sequence"/>
</dbReference>
<dbReference type="Gene3D" id="3.40.50.720">
    <property type="entry name" value="NAD(P)-binding Rossmann-like Domain"/>
    <property type="match status" value="1"/>
</dbReference>
<organism evidence="5 6">
    <name type="scientific">Nannocystis exedens</name>
    <dbReference type="NCBI Taxonomy" id="54"/>
    <lineage>
        <taxon>Bacteria</taxon>
        <taxon>Pseudomonadati</taxon>
        <taxon>Myxococcota</taxon>
        <taxon>Polyangia</taxon>
        <taxon>Nannocystales</taxon>
        <taxon>Nannocystaceae</taxon>
        <taxon>Nannocystis</taxon>
    </lineage>
</organism>
<dbReference type="PRINTS" id="PR00080">
    <property type="entry name" value="SDRFAMILY"/>
</dbReference>
<evidence type="ECO:0000313" key="5">
    <source>
        <dbReference type="EMBL" id="SFE39425.1"/>
    </source>
</evidence>
<dbReference type="AlphaFoldDB" id="A0A1I2A5T5"/>
<keyword evidence="2" id="KW-0521">NADP</keyword>
<reference evidence="6" key="1">
    <citation type="submission" date="2016-10" db="EMBL/GenBank/DDBJ databases">
        <authorList>
            <person name="Varghese N."/>
            <person name="Submissions S."/>
        </authorList>
    </citation>
    <scope>NUCLEOTIDE SEQUENCE [LARGE SCALE GENOMIC DNA]</scope>
    <source>
        <strain evidence="6">ATCC 25963</strain>
    </source>
</reference>
<dbReference type="SUPFAM" id="SSF51735">
    <property type="entry name" value="NAD(P)-binding Rossmann-fold domains"/>
    <property type="match status" value="1"/>
</dbReference>
<evidence type="ECO:0000256" key="4">
    <source>
        <dbReference type="RuleBase" id="RU000363"/>
    </source>
</evidence>
<keyword evidence="6" id="KW-1185">Reference proteome</keyword>
<dbReference type="PANTHER" id="PTHR43963">
    <property type="entry name" value="CARBONYL REDUCTASE 1-RELATED"/>
    <property type="match status" value="1"/>
</dbReference>
<dbReference type="PRINTS" id="PR00081">
    <property type="entry name" value="GDHRDH"/>
</dbReference>
<dbReference type="InterPro" id="IPR002347">
    <property type="entry name" value="SDR_fam"/>
</dbReference>
<sequence length="263" mass="28106">MKTMRLLQLRRGRTMAAEDDDMSKRIILITGANKGIGFESARQLAREGHTVLVAARDGAKAEAAVAQLAREGLGAEAVALDVTDAASIARAAEQVGARHGKLDTLINNAGVALEPWGTTTSQTTLEQWRGTFEANVFGLVAVTQAFLPLIRKSEAGRIVNVSSILGSLTLHADPSSPIYAMKSVAYDSSKAAVNQYTIHLAHELRDTPVKVNSAHPGWVKTDLGGEQAPMEVEDGAKTSVWLATLPADGPTGGFFHMRDRLPW</sequence>
<protein>
    <submittedName>
        <fullName evidence="5">Short-chain dehydrogenase</fullName>
    </submittedName>
</protein>